<reference evidence="2 3" key="1">
    <citation type="journal article" date="2005" name="PLoS Biol.">
        <title>The genomes of Oryza sativa: a history of duplications.</title>
        <authorList>
            <person name="Yu J."/>
            <person name="Wang J."/>
            <person name="Lin W."/>
            <person name="Li S."/>
            <person name="Li H."/>
            <person name="Zhou J."/>
            <person name="Ni P."/>
            <person name="Dong W."/>
            <person name="Hu S."/>
            <person name="Zeng C."/>
            <person name="Zhang J."/>
            <person name="Zhang Y."/>
            <person name="Li R."/>
            <person name="Xu Z."/>
            <person name="Li S."/>
            <person name="Li X."/>
            <person name="Zheng H."/>
            <person name="Cong L."/>
            <person name="Lin L."/>
            <person name="Yin J."/>
            <person name="Geng J."/>
            <person name="Li G."/>
            <person name="Shi J."/>
            <person name="Liu J."/>
            <person name="Lv H."/>
            <person name="Li J."/>
            <person name="Wang J."/>
            <person name="Deng Y."/>
            <person name="Ran L."/>
            <person name="Shi X."/>
            <person name="Wang X."/>
            <person name="Wu Q."/>
            <person name="Li C."/>
            <person name="Ren X."/>
            <person name="Wang J."/>
            <person name="Wang X."/>
            <person name="Li D."/>
            <person name="Liu D."/>
            <person name="Zhang X."/>
            <person name="Ji Z."/>
            <person name="Zhao W."/>
            <person name="Sun Y."/>
            <person name="Zhang Z."/>
            <person name="Bao J."/>
            <person name="Han Y."/>
            <person name="Dong L."/>
            <person name="Ji J."/>
            <person name="Chen P."/>
            <person name="Wu S."/>
            <person name="Liu J."/>
            <person name="Xiao Y."/>
            <person name="Bu D."/>
            <person name="Tan J."/>
            <person name="Yang L."/>
            <person name="Ye C."/>
            <person name="Zhang J."/>
            <person name="Xu J."/>
            <person name="Zhou Y."/>
            <person name="Yu Y."/>
            <person name="Zhang B."/>
            <person name="Zhuang S."/>
            <person name="Wei H."/>
            <person name="Liu B."/>
            <person name="Lei M."/>
            <person name="Yu H."/>
            <person name="Li Y."/>
            <person name="Xu H."/>
            <person name="Wei S."/>
            <person name="He X."/>
            <person name="Fang L."/>
            <person name="Zhang Z."/>
            <person name="Zhang Y."/>
            <person name="Huang X."/>
            <person name="Su Z."/>
            <person name="Tong W."/>
            <person name="Li J."/>
            <person name="Tong Z."/>
            <person name="Li S."/>
            <person name="Ye J."/>
            <person name="Wang L."/>
            <person name="Fang L."/>
            <person name="Lei T."/>
            <person name="Chen C."/>
            <person name="Chen H."/>
            <person name="Xu Z."/>
            <person name="Li H."/>
            <person name="Huang H."/>
            <person name="Zhang F."/>
            <person name="Xu H."/>
            <person name="Li N."/>
            <person name="Zhao C."/>
            <person name="Li S."/>
            <person name="Dong L."/>
            <person name="Huang Y."/>
            <person name="Li L."/>
            <person name="Xi Y."/>
            <person name="Qi Q."/>
            <person name="Li W."/>
            <person name="Zhang B."/>
            <person name="Hu W."/>
            <person name="Zhang Y."/>
            <person name="Tian X."/>
            <person name="Jiao Y."/>
            <person name="Liang X."/>
            <person name="Jin J."/>
            <person name="Gao L."/>
            <person name="Zheng W."/>
            <person name="Hao B."/>
            <person name="Liu S."/>
            <person name="Wang W."/>
            <person name="Yuan L."/>
            <person name="Cao M."/>
            <person name="McDermott J."/>
            <person name="Samudrala R."/>
            <person name="Wang J."/>
            <person name="Wong G.K."/>
            <person name="Yang H."/>
        </authorList>
    </citation>
    <scope>NUCLEOTIDE SEQUENCE [LARGE SCALE GENOMIC DNA]</scope>
    <source>
        <strain evidence="3">cv. 93-11</strain>
    </source>
</reference>
<dbReference type="AlphaFoldDB" id="B8AAY4"/>
<name>B8AAY4_ORYSI</name>
<organism evidence="2 3">
    <name type="scientific">Oryza sativa subsp. indica</name>
    <name type="common">Rice</name>
    <dbReference type="NCBI Taxonomy" id="39946"/>
    <lineage>
        <taxon>Eukaryota</taxon>
        <taxon>Viridiplantae</taxon>
        <taxon>Streptophyta</taxon>
        <taxon>Embryophyta</taxon>
        <taxon>Tracheophyta</taxon>
        <taxon>Spermatophyta</taxon>
        <taxon>Magnoliopsida</taxon>
        <taxon>Liliopsida</taxon>
        <taxon>Poales</taxon>
        <taxon>Poaceae</taxon>
        <taxon>BOP clade</taxon>
        <taxon>Oryzoideae</taxon>
        <taxon>Oryzeae</taxon>
        <taxon>Oryzinae</taxon>
        <taxon>Oryza</taxon>
        <taxon>Oryza sativa</taxon>
    </lineage>
</organism>
<feature type="compositionally biased region" description="Gly residues" evidence="1">
    <location>
        <begin position="38"/>
        <end position="54"/>
    </location>
</feature>
<gene>
    <name evidence="2" type="ORF">OsI_04137</name>
</gene>
<evidence type="ECO:0000256" key="1">
    <source>
        <dbReference type="SAM" id="MobiDB-lite"/>
    </source>
</evidence>
<keyword evidence="3" id="KW-1185">Reference proteome</keyword>
<dbReference type="Gramene" id="BGIOSGA004648-TA">
    <property type="protein sequence ID" value="BGIOSGA004648-PA"/>
    <property type="gene ID" value="BGIOSGA004648"/>
</dbReference>
<dbReference type="EMBL" id="CM000126">
    <property type="protein sequence ID" value="EEC71670.1"/>
    <property type="molecule type" value="Genomic_DNA"/>
</dbReference>
<proteinExistence type="predicted"/>
<dbReference type="HOGENOM" id="CLU_1743546_0_0_1"/>
<dbReference type="Proteomes" id="UP000007015">
    <property type="component" value="Chromosome 1"/>
</dbReference>
<evidence type="ECO:0000313" key="3">
    <source>
        <dbReference type="Proteomes" id="UP000007015"/>
    </source>
</evidence>
<evidence type="ECO:0000313" key="2">
    <source>
        <dbReference type="EMBL" id="EEC71670.1"/>
    </source>
</evidence>
<accession>B8AAY4</accession>
<feature type="region of interest" description="Disordered" evidence="1">
    <location>
        <begin position="1"/>
        <end position="54"/>
    </location>
</feature>
<sequence length="150" mass="14620">MATGRATAAAGGGEGGSNSGGEGDGEGRRVRRRPMVHAGGGDGDGGGDGVGRGHKGGCGGPYAAMARCSAATAAVSLRSTPLGRIWRVAGGGAVVTVEALAMTADVGRWWQQVEVRGEDDDGEVARRSTVAAVVVVAVIAVTGSMAASDG</sequence>
<protein>
    <submittedName>
        <fullName evidence="2">Uncharacterized protein</fullName>
    </submittedName>
</protein>
<feature type="compositionally biased region" description="Gly residues" evidence="1">
    <location>
        <begin position="10"/>
        <end position="22"/>
    </location>
</feature>